<dbReference type="Proteomes" id="UP000326396">
    <property type="component" value="Linkage Group LG6"/>
</dbReference>
<evidence type="ECO:0000313" key="5">
    <source>
        <dbReference type="Proteomes" id="UP000326396"/>
    </source>
</evidence>
<dbReference type="SUPFAM" id="SSF53474">
    <property type="entry name" value="alpha/beta-Hydrolases"/>
    <property type="match status" value="1"/>
</dbReference>
<evidence type="ECO:0000259" key="3">
    <source>
        <dbReference type="Pfam" id="PF00561"/>
    </source>
</evidence>
<dbReference type="EMBL" id="SZYD01000016">
    <property type="protein sequence ID" value="KAD3337900.1"/>
    <property type="molecule type" value="Genomic_DNA"/>
</dbReference>
<keyword evidence="1" id="KW-0378">Hydrolase</keyword>
<dbReference type="Pfam" id="PF00561">
    <property type="entry name" value="Abhydrolase_1"/>
    <property type="match status" value="1"/>
</dbReference>
<accession>A0A5N6MBG0</accession>
<comment type="caution">
    <text evidence="4">The sequence shown here is derived from an EMBL/GenBank/DDBJ whole genome shotgun (WGS) entry which is preliminary data.</text>
</comment>
<evidence type="ECO:0000256" key="1">
    <source>
        <dbReference type="ARBA" id="ARBA00022801"/>
    </source>
</evidence>
<organism evidence="4 5">
    <name type="scientific">Mikania micrantha</name>
    <name type="common">bitter vine</name>
    <dbReference type="NCBI Taxonomy" id="192012"/>
    <lineage>
        <taxon>Eukaryota</taxon>
        <taxon>Viridiplantae</taxon>
        <taxon>Streptophyta</taxon>
        <taxon>Embryophyta</taxon>
        <taxon>Tracheophyta</taxon>
        <taxon>Spermatophyta</taxon>
        <taxon>Magnoliopsida</taxon>
        <taxon>eudicotyledons</taxon>
        <taxon>Gunneridae</taxon>
        <taxon>Pentapetalae</taxon>
        <taxon>asterids</taxon>
        <taxon>campanulids</taxon>
        <taxon>Asterales</taxon>
        <taxon>Asteraceae</taxon>
        <taxon>Asteroideae</taxon>
        <taxon>Heliantheae alliance</taxon>
        <taxon>Eupatorieae</taxon>
        <taxon>Mikania</taxon>
    </lineage>
</organism>
<dbReference type="AlphaFoldDB" id="A0A5N6MBG0"/>
<keyword evidence="5" id="KW-1185">Reference proteome</keyword>
<name>A0A5N6MBG0_9ASTR</name>
<dbReference type="PANTHER" id="PTHR43329">
    <property type="entry name" value="EPOXIDE HYDROLASE"/>
    <property type="match status" value="1"/>
</dbReference>
<dbReference type="InterPro" id="IPR000073">
    <property type="entry name" value="AB_hydrolase_1"/>
</dbReference>
<gene>
    <name evidence="4" type="ORF">E3N88_33421</name>
</gene>
<evidence type="ECO:0000256" key="2">
    <source>
        <dbReference type="ARBA" id="ARBA00038334"/>
    </source>
</evidence>
<evidence type="ECO:0000313" key="4">
    <source>
        <dbReference type="EMBL" id="KAD3337900.1"/>
    </source>
</evidence>
<sequence>MDQIAHRFVEVNGLKLHVAEIGSESSPAVVFLHGFPEIWYTWRHQMIAVANAGFRAIAPDYRGYGLSDCPPEPEKASFADFINDTVAILDFLAISKVFVIGKDFGASVAYPVALLHPERVAGIITLGFPFAPPGAFKNQFGLPKGFYPQRWQEPGRAEADFGRFDIKTVVRNIYILFSQSELQIAKENEEIMDLVKPGTPLPSWFTEEDLATYASLYEKSGFRTPLQVPYRCLHMVGSEVENPKIEAPAMLIMGEEDYVLKVPGMSEYIRSGEMKKYIPNIETVFVPHGTHFVPEQFPDKVNKLILDFLNHNKHLVVA</sequence>
<dbReference type="InterPro" id="IPR000639">
    <property type="entry name" value="Epox_hydrolase-like"/>
</dbReference>
<dbReference type="InterPro" id="IPR029058">
    <property type="entry name" value="AB_hydrolase_fold"/>
</dbReference>
<protein>
    <recommendedName>
        <fullName evidence="3">AB hydrolase-1 domain-containing protein</fullName>
    </recommendedName>
</protein>
<comment type="similarity">
    <text evidence="2">Belongs to the AB hydrolase superfamily. Epoxide hydrolase family.</text>
</comment>
<dbReference type="PRINTS" id="PR00412">
    <property type="entry name" value="EPOXHYDRLASE"/>
</dbReference>
<reference evidence="4 5" key="1">
    <citation type="submission" date="2019-05" db="EMBL/GenBank/DDBJ databases">
        <title>Mikania micrantha, genome provides insights into the molecular mechanism of rapid growth.</title>
        <authorList>
            <person name="Liu B."/>
        </authorList>
    </citation>
    <scope>NUCLEOTIDE SEQUENCE [LARGE SCALE GENOMIC DNA]</scope>
    <source>
        <strain evidence="4">NLD-2019</strain>
        <tissue evidence="4">Leaf</tissue>
    </source>
</reference>
<dbReference type="Gene3D" id="3.40.50.1820">
    <property type="entry name" value="alpha/beta hydrolase"/>
    <property type="match status" value="1"/>
</dbReference>
<feature type="domain" description="AB hydrolase-1" evidence="3">
    <location>
        <begin position="27"/>
        <end position="295"/>
    </location>
</feature>
<dbReference type="GO" id="GO:0016787">
    <property type="term" value="F:hydrolase activity"/>
    <property type="evidence" value="ECO:0007669"/>
    <property type="project" value="UniProtKB-KW"/>
</dbReference>
<proteinExistence type="inferred from homology"/>
<dbReference type="PRINTS" id="PR00111">
    <property type="entry name" value="ABHYDROLASE"/>
</dbReference>
<dbReference type="OrthoDB" id="7130006at2759"/>